<reference evidence="2 3" key="1">
    <citation type="submission" date="2014-04" db="EMBL/GenBank/DDBJ databases">
        <authorList>
            <consortium name="DOE Joint Genome Institute"/>
            <person name="Kuo A."/>
            <person name="Zuccaro A."/>
            <person name="Kohler A."/>
            <person name="Nagy L.G."/>
            <person name="Floudas D."/>
            <person name="Copeland A."/>
            <person name="Barry K.W."/>
            <person name="Cichocki N."/>
            <person name="Veneault-Fourrey C."/>
            <person name="LaButti K."/>
            <person name="Lindquist E.A."/>
            <person name="Lipzen A."/>
            <person name="Lundell T."/>
            <person name="Morin E."/>
            <person name="Murat C."/>
            <person name="Sun H."/>
            <person name="Tunlid A."/>
            <person name="Henrissat B."/>
            <person name="Grigoriev I.V."/>
            <person name="Hibbett D.S."/>
            <person name="Martin F."/>
            <person name="Nordberg H.P."/>
            <person name="Cantor M.N."/>
            <person name="Hua S.X."/>
        </authorList>
    </citation>
    <scope>NUCLEOTIDE SEQUENCE [LARGE SCALE GENOMIC DNA]</scope>
    <source>
        <strain evidence="2 3">MAFF 305830</strain>
    </source>
</reference>
<dbReference type="AlphaFoldDB" id="A0A0C3BCC5"/>
<evidence type="ECO:0000313" key="2">
    <source>
        <dbReference type="EMBL" id="KIM29081.1"/>
    </source>
</evidence>
<dbReference type="Proteomes" id="UP000054097">
    <property type="component" value="Unassembled WGS sequence"/>
</dbReference>
<reference evidence="3" key="2">
    <citation type="submission" date="2015-01" db="EMBL/GenBank/DDBJ databases">
        <title>Evolutionary Origins and Diversification of the Mycorrhizal Mutualists.</title>
        <authorList>
            <consortium name="DOE Joint Genome Institute"/>
            <consortium name="Mycorrhizal Genomics Consortium"/>
            <person name="Kohler A."/>
            <person name="Kuo A."/>
            <person name="Nagy L.G."/>
            <person name="Floudas D."/>
            <person name="Copeland A."/>
            <person name="Barry K.W."/>
            <person name="Cichocki N."/>
            <person name="Veneault-Fourrey C."/>
            <person name="LaButti K."/>
            <person name="Lindquist E.A."/>
            <person name="Lipzen A."/>
            <person name="Lundell T."/>
            <person name="Morin E."/>
            <person name="Murat C."/>
            <person name="Riley R."/>
            <person name="Ohm R."/>
            <person name="Sun H."/>
            <person name="Tunlid A."/>
            <person name="Henrissat B."/>
            <person name="Grigoriev I.V."/>
            <person name="Hibbett D.S."/>
            <person name="Martin F."/>
        </authorList>
    </citation>
    <scope>NUCLEOTIDE SEQUENCE [LARGE SCALE GENOMIC DNA]</scope>
    <source>
        <strain evidence="3">MAFF 305830</strain>
    </source>
</reference>
<dbReference type="OrthoDB" id="2993697at2759"/>
<name>A0A0C3BCC5_SERVB</name>
<feature type="transmembrane region" description="Helical" evidence="1">
    <location>
        <begin position="21"/>
        <end position="47"/>
    </location>
</feature>
<protein>
    <submittedName>
        <fullName evidence="2">Uncharacterized protein</fullName>
    </submittedName>
</protein>
<keyword evidence="1" id="KW-1133">Transmembrane helix</keyword>
<dbReference type="HOGENOM" id="CLU_027008_0_0_1"/>
<evidence type="ECO:0000256" key="1">
    <source>
        <dbReference type="SAM" id="Phobius"/>
    </source>
</evidence>
<keyword evidence="1" id="KW-0472">Membrane</keyword>
<dbReference type="EMBL" id="KN824290">
    <property type="protein sequence ID" value="KIM29081.1"/>
    <property type="molecule type" value="Genomic_DNA"/>
</dbReference>
<sequence length="591" mass="65633">MSSSGSSQSSDDSKSNSNGDILNYTALIVALVALIVSMLQLLLSFVLSAEGRSKVGAAAIGLWAKKNRFYWRPWRAKLYIKYVRPSISVQQFLHAIRVQGAERQSNLKALMGFRVTEITPMVETKDGVIAKGQAQITLTRKGTEEGAPTLIHTLRGREKQAADSLLTVSKRLFSTPPPTKATWCSLMCDLGLDLEKLPGTGELINAETIPSVLDAPPLHIRMSDLIQFGFLLEMTVVEANELKRVLSMTGRHCSIESKHQDGVGMVTRYSPMATSMHPAIRRASDEEMQMACGTAEGMIYIGDCMMSLGSWDFTALDNIFKHVLRECKGNAWQEMPLQDYLRAAEGDSLLAWENKWADPPTPIVGLLMAICGNLGVATAFPHDSISSWKEEWVSKATCDAFEEIERRPTGFALAPRDIFHRIWEAKSDILIFDDFKTVNNYGCQYGGLRGWLVSNLAEFTLRMSRPNVWPCPQSSQKFGPVPILSQLYPVMKTGSLSKAWGERYRYQQEEGNGWKLPKRGYHDGGHSDARADGTSGNNACGGMRERCEWDTNPINWLESSSVEVLSTIPQQISERSQTEGCKLHVDYGAVC</sequence>
<gene>
    <name evidence="2" type="ORF">M408DRAFT_127901</name>
</gene>
<evidence type="ECO:0000313" key="3">
    <source>
        <dbReference type="Proteomes" id="UP000054097"/>
    </source>
</evidence>
<proteinExistence type="predicted"/>
<keyword evidence="3" id="KW-1185">Reference proteome</keyword>
<dbReference type="STRING" id="933852.A0A0C3BCC5"/>
<accession>A0A0C3BCC5</accession>
<keyword evidence="1" id="KW-0812">Transmembrane</keyword>
<organism evidence="2 3">
    <name type="scientific">Serendipita vermifera MAFF 305830</name>
    <dbReference type="NCBI Taxonomy" id="933852"/>
    <lineage>
        <taxon>Eukaryota</taxon>
        <taxon>Fungi</taxon>
        <taxon>Dikarya</taxon>
        <taxon>Basidiomycota</taxon>
        <taxon>Agaricomycotina</taxon>
        <taxon>Agaricomycetes</taxon>
        <taxon>Sebacinales</taxon>
        <taxon>Serendipitaceae</taxon>
        <taxon>Serendipita</taxon>
    </lineage>
</organism>